<dbReference type="PRINTS" id="PR00038">
    <property type="entry name" value="HTHLUXR"/>
</dbReference>
<dbReference type="Pfam" id="PF00196">
    <property type="entry name" value="GerE"/>
    <property type="match status" value="1"/>
</dbReference>
<dbReference type="GO" id="GO:0003677">
    <property type="term" value="F:DNA binding"/>
    <property type="evidence" value="ECO:0007669"/>
    <property type="project" value="InterPro"/>
</dbReference>
<dbReference type="SUPFAM" id="SSF46894">
    <property type="entry name" value="C-terminal effector domain of the bipartite response regulators"/>
    <property type="match status" value="1"/>
</dbReference>
<protein>
    <submittedName>
        <fullName evidence="2">Transcriptional regulator, LuxR family</fullName>
    </submittedName>
</protein>
<gene>
    <name evidence="2" type="ordered locus">Mmcs_0601</name>
</gene>
<accession>A0A5Q5BEW1</accession>
<dbReference type="Gene3D" id="1.10.10.10">
    <property type="entry name" value="Winged helix-like DNA-binding domain superfamily/Winged helix DNA-binding domain"/>
    <property type="match status" value="1"/>
</dbReference>
<name>A0A5Q5BEW1_MYCSS</name>
<dbReference type="InterPro" id="IPR016032">
    <property type="entry name" value="Sig_transdc_resp-reg_C-effctor"/>
</dbReference>
<proteinExistence type="predicted"/>
<feature type="domain" description="HTH luxR-type" evidence="1">
    <location>
        <begin position="300"/>
        <end position="357"/>
    </location>
</feature>
<dbReference type="KEGG" id="mmc:Mmcs_0601"/>
<dbReference type="SMART" id="SM00421">
    <property type="entry name" value="HTH_LUXR"/>
    <property type="match status" value="1"/>
</dbReference>
<dbReference type="AlphaFoldDB" id="A0A5Q5BEW1"/>
<dbReference type="EMBL" id="CP000384">
    <property type="protein sequence ID" value="ABG06722.1"/>
    <property type="molecule type" value="Genomic_DNA"/>
</dbReference>
<dbReference type="InterPro" id="IPR000792">
    <property type="entry name" value="Tscrpt_reg_LuxR_C"/>
</dbReference>
<dbReference type="InterPro" id="IPR036388">
    <property type="entry name" value="WH-like_DNA-bd_sf"/>
</dbReference>
<dbReference type="GO" id="GO:0006355">
    <property type="term" value="P:regulation of DNA-templated transcription"/>
    <property type="evidence" value="ECO:0007669"/>
    <property type="project" value="InterPro"/>
</dbReference>
<evidence type="ECO:0000313" key="2">
    <source>
        <dbReference type="EMBL" id="ABG06722.1"/>
    </source>
</evidence>
<organism evidence="2">
    <name type="scientific">Mycobacterium sp. (strain MCS)</name>
    <dbReference type="NCBI Taxonomy" id="164756"/>
    <lineage>
        <taxon>Bacteria</taxon>
        <taxon>Bacillati</taxon>
        <taxon>Actinomycetota</taxon>
        <taxon>Actinomycetes</taxon>
        <taxon>Mycobacteriales</taxon>
        <taxon>Mycobacteriaceae</taxon>
        <taxon>Mycobacterium</taxon>
    </lineage>
</organism>
<evidence type="ECO:0000259" key="1">
    <source>
        <dbReference type="SMART" id="SM00421"/>
    </source>
</evidence>
<reference evidence="2" key="1">
    <citation type="submission" date="2006-06" db="EMBL/GenBank/DDBJ databases">
        <title>Complete sequence of chromosome of Mycobacterium sp. MCS.</title>
        <authorList>
            <consortium name="US DOE Joint Genome Institute"/>
            <person name="Copeland A."/>
            <person name="Lucas S."/>
            <person name="Lapidus A."/>
            <person name="Barry K."/>
            <person name="Detter J.C."/>
            <person name="Glavina del Rio T."/>
            <person name="Hammon N."/>
            <person name="Israni S."/>
            <person name="Dalin E."/>
            <person name="Tice H."/>
            <person name="Pitluck S."/>
            <person name="Martinez M."/>
            <person name="Schmutz J."/>
            <person name="Larimer F."/>
            <person name="Land M."/>
            <person name="Hauser L."/>
            <person name="Kyrpides N."/>
            <person name="Kim E."/>
            <person name="Miller C.D."/>
            <person name="Hughes J.E."/>
            <person name="Anderson A.J."/>
            <person name="Sims R.C."/>
            <person name="Richardson P."/>
        </authorList>
    </citation>
    <scope>NUCLEOTIDE SEQUENCE [LARGE SCALE GENOMIC DNA]</scope>
    <source>
        <strain evidence="2">MCS</strain>
    </source>
</reference>
<sequence length="362" mass="39813">MVTLDEFSRLVSAIHDAAVTPDRWVDTMTDVRHSLGAITGAMLIADDVGRAADRASLPPDAHRTYREYYHRIDYVLEAVERGPVGLIHSGRQLIEQDERSEFNVDWIRPNHMDDGMFVRLTGNDHPACFIVANPRRDESFVTTERAELVTALVPHFQQALRTEKHLAELRRDAGDLAGAIDSMRQAVLVTGVNGIVLHSNAACDALIHRADGLTVRSGRLCAFRSDVDCAVQRALADALGMNEAGARFGTSVLCPRPSGDRAYVAHAFPFPNREGEPRAIVVIVDPDHRPQPPKDMLRNLFGLTNGEADVALRVANGQGLAPISDELSVSLATVKTHLQHVFDKTDTHRQAELVRLLTALLP</sequence>